<name>A0A9P8XXU9_9PEZI</name>
<feature type="signal peptide" evidence="2">
    <location>
        <begin position="1"/>
        <end position="18"/>
    </location>
</feature>
<evidence type="ECO:0000256" key="1">
    <source>
        <dbReference type="SAM" id="MobiDB-lite"/>
    </source>
</evidence>
<keyword evidence="4" id="KW-1185">Reference proteome</keyword>
<evidence type="ECO:0000256" key="2">
    <source>
        <dbReference type="SAM" id="SignalP"/>
    </source>
</evidence>
<feature type="compositionally biased region" description="Polar residues" evidence="1">
    <location>
        <begin position="63"/>
        <end position="77"/>
    </location>
</feature>
<dbReference type="EMBL" id="JAGTJQ010000011">
    <property type="protein sequence ID" value="KAH7018448.1"/>
    <property type="molecule type" value="Genomic_DNA"/>
</dbReference>
<evidence type="ECO:0000313" key="3">
    <source>
        <dbReference type="EMBL" id="KAH7018448.1"/>
    </source>
</evidence>
<comment type="caution">
    <text evidence="3">The sequence shown here is derived from an EMBL/GenBank/DDBJ whole genome shotgun (WGS) entry which is preliminary data.</text>
</comment>
<evidence type="ECO:0000313" key="4">
    <source>
        <dbReference type="Proteomes" id="UP000756346"/>
    </source>
</evidence>
<reference evidence="3" key="1">
    <citation type="journal article" date="2021" name="Nat. Commun.">
        <title>Genetic determinants of endophytism in the Arabidopsis root mycobiome.</title>
        <authorList>
            <person name="Mesny F."/>
            <person name="Miyauchi S."/>
            <person name="Thiergart T."/>
            <person name="Pickel B."/>
            <person name="Atanasova L."/>
            <person name="Karlsson M."/>
            <person name="Huettel B."/>
            <person name="Barry K.W."/>
            <person name="Haridas S."/>
            <person name="Chen C."/>
            <person name="Bauer D."/>
            <person name="Andreopoulos W."/>
            <person name="Pangilinan J."/>
            <person name="LaButti K."/>
            <person name="Riley R."/>
            <person name="Lipzen A."/>
            <person name="Clum A."/>
            <person name="Drula E."/>
            <person name="Henrissat B."/>
            <person name="Kohler A."/>
            <person name="Grigoriev I.V."/>
            <person name="Martin F.M."/>
            <person name="Hacquard S."/>
        </authorList>
    </citation>
    <scope>NUCLEOTIDE SEQUENCE</scope>
    <source>
        <strain evidence="3">MPI-CAGE-CH-0230</strain>
    </source>
</reference>
<dbReference type="AlphaFoldDB" id="A0A9P8XXU9"/>
<dbReference type="GeneID" id="70189172"/>
<feature type="region of interest" description="Disordered" evidence="1">
    <location>
        <begin position="180"/>
        <end position="214"/>
    </location>
</feature>
<dbReference type="OrthoDB" id="5428787at2759"/>
<dbReference type="RefSeq" id="XP_046006715.1">
    <property type="nucleotide sequence ID" value="XM_046159626.1"/>
</dbReference>
<keyword evidence="2" id="KW-0732">Signal</keyword>
<feature type="compositionally biased region" description="Low complexity" evidence="1">
    <location>
        <begin position="180"/>
        <end position="206"/>
    </location>
</feature>
<feature type="compositionally biased region" description="Low complexity" evidence="1">
    <location>
        <begin position="78"/>
        <end position="94"/>
    </location>
</feature>
<dbReference type="Proteomes" id="UP000756346">
    <property type="component" value="Unassembled WGS sequence"/>
</dbReference>
<sequence>MKASQIFLSVAMASSAVASPARRHRCGSHPVSSTASVYPTESSVYSAESSIYSAESSVYPTESSAYPTESSVYSEQSATTTGTELTTTETGTHTQTATVTDDEVFTAYTTVTVTITPPAYTEPTPAGFEPINPTQAPIPRRSFRASWLYARQNETSPFPLNNGTFSLPPLPTGATTTVLPEESTATTASEEPTAPVFSEEAATTTTVSEDPTGPVFSEEATATTLTPVETTLTPVETTLTPVETTMTPVETTSTPVETTSAPAMTTATVTRFTSTVTSTITSTVYAPTPTVYAACAADNYLSEYQNSPIGTVQTPASVQTFPGVESAEDCCTACMKEPTCGISYFDDTNASCFGSTQGELDRCDASQEIAYFNVQETDAFYTISNGRCGQWYFDELSE</sequence>
<gene>
    <name evidence="3" type="ORF">B0I36DRAFT_368469</name>
</gene>
<organism evidence="3 4">
    <name type="scientific">Microdochium trichocladiopsis</name>
    <dbReference type="NCBI Taxonomy" id="1682393"/>
    <lineage>
        <taxon>Eukaryota</taxon>
        <taxon>Fungi</taxon>
        <taxon>Dikarya</taxon>
        <taxon>Ascomycota</taxon>
        <taxon>Pezizomycotina</taxon>
        <taxon>Sordariomycetes</taxon>
        <taxon>Xylariomycetidae</taxon>
        <taxon>Xylariales</taxon>
        <taxon>Microdochiaceae</taxon>
        <taxon>Microdochium</taxon>
    </lineage>
</organism>
<proteinExistence type="predicted"/>
<feature type="chain" id="PRO_5040324418" description="Apple domain-containing protein" evidence="2">
    <location>
        <begin position="19"/>
        <end position="398"/>
    </location>
</feature>
<feature type="region of interest" description="Disordered" evidence="1">
    <location>
        <begin position="63"/>
        <end position="94"/>
    </location>
</feature>
<evidence type="ECO:0008006" key="5">
    <source>
        <dbReference type="Google" id="ProtNLM"/>
    </source>
</evidence>
<accession>A0A9P8XXU9</accession>
<protein>
    <recommendedName>
        <fullName evidence="5">Apple domain-containing protein</fullName>
    </recommendedName>
</protein>